<dbReference type="Gene3D" id="3.40.630.40">
    <property type="entry name" value="Zn-dependent exopeptidases"/>
    <property type="match status" value="1"/>
</dbReference>
<dbReference type="Gene3D" id="1.25.40.10">
    <property type="entry name" value="Tetratricopeptide repeat domain"/>
    <property type="match status" value="1"/>
</dbReference>
<feature type="chain" id="PRO_5029520686" description="N-acetylmuramoyl-L-alanine amidase" evidence="5">
    <location>
        <begin position="32"/>
        <end position="640"/>
    </location>
</feature>
<keyword evidence="5" id="KW-0732">Signal</keyword>
<evidence type="ECO:0000313" key="8">
    <source>
        <dbReference type="Proteomes" id="UP000503820"/>
    </source>
</evidence>
<dbReference type="SUPFAM" id="SSF53187">
    <property type="entry name" value="Zn-dependent exopeptidases"/>
    <property type="match status" value="1"/>
</dbReference>
<dbReference type="CDD" id="cd02696">
    <property type="entry name" value="MurNAc-LAA"/>
    <property type="match status" value="1"/>
</dbReference>
<feature type="compositionally biased region" description="Low complexity" evidence="4">
    <location>
        <begin position="179"/>
        <end position="214"/>
    </location>
</feature>
<protein>
    <recommendedName>
        <fullName evidence="2">N-acetylmuramoyl-L-alanine amidase</fullName>
        <ecNumber evidence="2">3.5.1.28</ecNumber>
    </recommendedName>
</protein>
<gene>
    <name evidence="7" type="ORF">DSM19430T_18930</name>
</gene>
<evidence type="ECO:0000256" key="3">
    <source>
        <dbReference type="ARBA" id="ARBA00022801"/>
    </source>
</evidence>
<feature type="region of interest" description="Disordered" evidence="4">
    <location>
        <begin position="173"/>
        <end position="235"/>
    </location>
</feature>
<comment type="catalytic activity">
    <reaction evidence="1">
        <text>Hydrolyzes the link between N-acetylmuramoyl residues and L-amino acid residues in certain cell-wall glycopeptides.</text>
        <dbReference type="EC" id="3.5.1.28"/>
    </reaction>
</comment>
<evidence type="ECO:0000256" key="1">
    <source>
        <dbReference type="ARBA" id="ARBA00001561"/>
    </source>
</evidence>
<dbReference type="Pfam" id="PF01520">
    <property type="entry name" value="Amidase_3"/>
    <property type="match status" value="1"/>
</dbReference>
<evidence type="ECO:0000256" key="2">
    <source>
        <dbReference type="ARBA" id="ARBA00011901"/>
    </source>
</evidence>
<dbReference type="Pfam" id="PF11741">
    <property type="entry name" value="AMIN"/>
    <property type="match status" value="1"/>
</dbReference>
<name>A0A7J0BU16_9BACT</name>
<feature type="region of interest" description="Disordered" evidence="4">
    <location>
        <begin position="360"/>
        <end position="403"/>
    </location>
</feature>
<evidence type="ECO:0000256" key="4">
    <source>
        <dbReference type="SAM" id="MobiDB-lite"/>
    </source>
</evidence>
<feature type="signal peptide" evidence="5">
    <location>
        <begin position="1"/>
        <end position="31"/>
    </location>
</feature>
<dbReference type="EMBL" id="BLVP01000008">
    <property type="protein sequence ID" value="GFM37209.1"/>
    <property type="molecule type" value="Genomic_DNA"/>
</dbReference>
<dbReference type="Pfam" id="PF13174">
    <property type="entry name" value="TPR_6"/>
    <property type="match status" value="1"/>
</dbReference>
<dbReference type="SMART" id="SM00646">
    <property type="entry name" value="Ami_3"/>
    <property type="match status" value="1"/>
</dbReference>
<accession>A0A7J0BU16</accession>
<comment type="caution">
    <text evidence="7">The sequence shown here is derived from an EMBL/GenBank/DDBJ whole genome shotgun (WGS) entry which is preliminary data.</text>
</comment>
<dbReference type="InterPro" id="IPR011990">
    <property type="entry name" value="TPR-like_helical_dom_sf"/>
</dbReference>
<dbReference type="RefSeq" id="WP_243451332.1">
    <property type="nucleotide sequence ID" value="NZ_BLVP01000008.1"/>
</dbReference>
<dbReference type="AlphaFoldDB" id="A0A7J0BU16"/>
<keyword evidence="8" id="KW-1185">Reference proteome</keyword>
<dbReference type="EC" id="3.5.1.28" evidence="2"/>
<evidence type="ECO:0000259" key="6">
    <source>
        <dbReference type="SMART" id="SM00646"/>
    </source>
</evidence>
<dbReference type="GO" id="GO:0008745">
    <property type="term" value="F:N-acetylmuramoyl-L-alanine amidase activity"/>
    <property type="evidence" value="ECO:0007669"/>
    <property type="project" value="UniProtKB-EC"/>
</dbReference>
<dbReference type="Proteomes" id="UP000503820">
    <property type="component" value="Unassembled WGS sequence"/>
</dbReference>
<feature type="compositionally biased region" description="Low complexity" evidence="4">
    <location>
        <begin position="372"/>
        <end position="382"/>
    </location>
</feature>
<dbReference type="Gene3D" id="2.60.40.3500">
    <property type="match status" value="1"/>
</dbReference>
<dbReference type="GO" id="GO:0009253">
    <property type="term" value="P:peptidoglycan catabolic process"/>
    <property type="evidence" value="ECO:0007669"/>
    <property type="project" value="InterPro"/>
</dbReference>
<feature type="domain" description="MurNAc-LAA" evidence="6">
    <location>
        <begin position="477"/>
        <end position="628"/>
    </location>
</feature>
<sequence length="640" mass="70689">MEMFVFRSGKLAALLLCLLCIFLLLPHVARASTTAEYQNAYQAFRSLSGDEKRANFRSHWKQLEERFLAVFKRDPNGANAPKALFYAARVNEELGKRSFLASDFKTAADYYGRVASRFPKHSWSDDSLYRRAELYYNNLNDPESALADLNTILKQYPKGDMFARARELHRRISGEKAAAKASPPAKAAAAPGQAQTKQAQTKQAPQAQPQPAKQIQPVPDVAPPSVQEPARQSQPVAAGGLMELHEIRYQGSNEYTRIVLNVTGEVPYQYQILPEDKKLGLPFRLYVDLKGTTLGSRVDSELTIADGILRRVRTGTPNPGVSRVVLDFEAVQKYTVFSLDNPYRIIIDVTSSKVAVADAAKPAAPRTEPEPAKQAAAKPAPAKKAEQSPAKKEPYVVPPGGKEQAGDLVKQLGLTVKTIMLDPGHGGKDPGAVAHGIQEKNYVLRVAKMVGDRLTKKGFTVLYTRTKDVFVPLEERTAMANVRKADMFISFHINAHRSASVVGLETYYLDLASSESAVRVAARENAVSEKRISDLQFILTDLMLNSKMQESKDLASLIQKNMVGQARSGGFSVKDNGVRSAPFYVLMGAKMPSVLVELGYCTNREEARRIQSDKYLEKMADGIVKGVDLYTRQLEKYAAM</sequence>
<dbReference type="GO" id="GO:0030288">
    <property type="term" value="C:outer membrane-bounded periplasmic space"/>
    <property type="evidence" value="ECO:0007669"/>
    <property type="project" value="TreeGrafter"/>
</dbReference>
<dbReference type="PANTHER" id="PTHR30404:SF0">
    <property type="entry name" value="N-ACETYLMURAMOYL-L-ALANINE AMIDASE AMIC"/>
    <property type="match status" value="1"/>
</dbReference>
<dbReference type="SUPFAM" id="SSF48452">
    <property type="entry name" value="TPR-like"/>
    <property type="match status" value="1"/>
</dbReference>
<organism evidence="7 8">
    <name type="scientific">Desulfovibrio psychrotolerans</name>
    <dbReference type="NCBI Taxonomy" id="415242"/>
    <lineage>
        <taxon>Bacteria</taxon>
        <taxon>Pseudomonadati</taxon>
        <taxon>Thermodesulfobacteriota</taxon>
        <taxon>Desulfovibrionia</taxon>
        <taxon>Desulfovibrionales</taxon>
        <taxon>Desulfovibrionaceae</taxon>
        <taxon>Desulfovibrio</taxon>
    </lineage>
</organism>
<dbReference type="FunFam" id="3.40.630.40:FF:000005">
    <property type="entry name" value="N-acetylmuramoyl-L-alanine amidase (AmiA)"/>
    <property type="match status" value="1"/>
</dbReference>
<feature type="compositionally biased region" description="Basic and acidic residues" evidence="4">
    <location>
        <begin position="383"/>
        <end position="394"/>
    </location>
</feature>
<dbReference type="InterPro" id="IPR021731">
    <property type="entry name" value="AMIN_dom"/>
</dbReference>
<evidence type="ECO:0000256" key="5">
    <source>
        <dbReference type="SAM" id="SignalP"/>
    </source>
</evidence>
<proteinExistence type="predicted"/>
<keyword evidence="3" id="KW-0378">Hydrolase</keyword>
<dbReference type="InterPro" id="IPR050695">
    <property type="entry name" value="N-acetylmuramoyl_amidase_3"/>
</dbReference>
<dbReference type="PANTHER" id="PTHR30404">
    <property type="entry name" value="N-ACETYLMURAMOYL-L-ALANINE AMIDASE"/>
    <property type="match status" value="1"/>
</dbReference>
<dbReference type="InterPro" id="IPR002508">
    <property type="entry name" value="MurNAc-LAA_cat"/>
</dbReference>
<evidence type="ECO:0000313" key="7">
    <source>
        <dbReference type="EMBL" id="GFM37209.1"/>
    </source>
</evidence>
<dbReference type="InterPro" id="IPR019734">
    <property type="entry name" value="TPR_rpt"/>
</dbReference>
<reference evidence="7 8" key="1">
    <citation type="submission" date="2020-05" db="EMBL/GenBank/DDBJ databases">
        <title>Draft genome sequence of Desulfovibrio psychrotolerans JS1T.</title>
        <authorList>
            <person name="Ueno A."/>
            <person name="Tamazawa S."/>
            <person name="Tamamura S."/>
            <person name="Murakami T."/>
            <person name="Kiyama T."/>
            <person name="Inomata H."/>
            <person name="Amano Y."/>
            <person name="Miyakawa K."/>
            <person name="Tamaki H."/>
            <person name="Naganuma T."/>
            <person name="Kaneko K."/>
        </authorList>
    </citation>
    <scope>NUCLEOTIDE SEQUENCE [LARGE SCALE GENOMIC DNA]</scope>
    <source>
        <strain evidence="7 8">JS1</strain>
    </source>
</reference>